<feature type="region of interest" description="Disordered" evidence="8">
    <location>
        <begin position="157"/>
        <end position="184"/>
    </location>
</feature>
<evidence type="ECO:0000256" key="4">
    <source>
        <dbReference type="ARBA" id="ARBA00022906"/>
    </source>
</evidence>
<comment type="caution">
    <text evidence="11">The sequence shown here is derived from an EMBL/GenBank/DDBJ whole genome shotgun (WGS) entry which is preliminary data.</text>
</comment>
<keyword evidence="5 9" id="KW-1133">Transmembrane helix</keyword>
<dbReference type="EMBL" id="JAUOPU010000003">
    <property type="protein sequence ID" value="MDO6541930.1"/>
    <property type="molecule type" value="Genomic_DNA"/>
</dbReference>
<dbReference type="SUPFAM" id="SSF161111">
    <property type="entry name" value="Cation efflux protein transmembrane domain-like"/>
    <property type="match status" value="1"/>
</dbReference>
<keyword evidence="4" id="KW-0862">Zinc</keyword>
<dbReference type="PANTHER" id="PTHR45755:SF4">
    <property type="entry name" value="ZINC TRANSPORTER 7"/>
    <property type="match status" value="1"/>
</dbReference>
<feature type="transmembrane region" description="Helical" evidence="9">
    <location>
        <begin position="217"/>
        <end position="238"/>
    </location>
</feature>
<feature type="transmembrane region" description="Helical" evidence="9">
    <location>
        <begin position="58"/>
        <end position="75"/>
    </location>
</feature>
<evidence type="ECO:0000256" key="7">
    <source>
        <dbReference type="ARBA" id="ARBA00023136"/>
    </source>
</evidence>
<feature type="domain" description="Cation efflux protein transmembrane" evidence="10">
    <location>
        <begin position="30"/>
        <end position="249"/>
    </location>
</feature>
<evidence type="ECO:0000259" key="10">
    <source>
        <dbReference type="Pfam" id="PF01545"/>
    </source>
</evidence>
<dbReference type="GO" id="GO:0006882">
    <property type="term" value="P:intracellular zinc ion homeostasis"/>
    <property type="evidence" value="ECO:0007669"/>
    <property type="project" value="InterPro"/>
</dbReference>
<feature type="transmembrane region" description="Helical" evidence="9">
    <location>
        <begin position="87"/>
        <end position="112"/>
    </location>
</feature>
<accession>A0AAW7Y5P0</accession>
<name>A0AAW7Y5P0_9GAMM</name>
<feature type="transmembrane region" description="Helical" evidence="9">
    <location>
        <begin position="29"/>
        <end position="52"/>
    </location>
</feature>
<dbReference type="RefSeq" id="WP_303498590.1">
    <property type="nucleotide sequence ID" value="NZ_JAUOPU010000003.1"/>
</dbReference>
<evidence type="ECO:0000256" key="6">
    <source>
        <dbReference type="ARBA" id="ARBA00023065"/>
    </source>
</evidence>
<dbReference type="InterPro" id="IPR002524">
    <property type="entry name" value="Cation_efflux"/>
</dbReference>
<evidence type="ECO:0000256" key="1">
    <source>
        <dbReference type="ARBA" id="ARBA00004141"/>
    </source>
</evidence>
<dbReference type="PANTHER" id="PTHR45755">
    <property type="match status" value="1"/>
</dbReference>
<protein>
    <submittedName>
        <fullName evidence="11">CDF family Co(II)/Ni(II) efflux transporter DmeF</fullName>
    </submittedName>
</protein>
<evidence type="ECO:0000256" key="9">
    <source>
        <dbReference type="SAM" id="Phobius"/>
    </source>
</evidence>
<evidence type="ECO:0000256" key="2">
    <source>
        <dbReference type="ARBA" id="ARBA00022448"/>
    </source>
</evidence>
<keyword evidence="6" id="KW-0406">Ion transport</keyword>
<keyword evidence="4" id="KW-0864">Zinc transport</keyword>
<reference evidence="11" key="1">
    <citation type="submission" date="2023-07" db="EMBL/GenBank/DDBJ databases">
        <title>Genome content predicts the carbon catabolic preferences of heterotrophic bacteria.</title>
        <authorList>
            <person name="Gralka M."/>
        </authorList>
    </citation>
    <scope>NUCLEOTIDE SEQUENCE</scope>
    <source>
        <strain evidence="11">G2M05</strain>
    </source>
</reference>
<comment type="subcellular location">
    <subcellularLocation>
        <location evidence="1">Membrane</location>
        <topology evidence="1">Multi-pass membrane protein</topology>
    </subcellularLocation>
</comment>
<dbReference type="GO" id="GO:0005385">
    <property type="term" value="F:zinc ion transmembrane transporter activity"/>
    <property type="evidence" value="ECO:0007669"/>
    <property type="project" value="InterPro"/>
</dbReference>
<dbReference type="NCBIfam" id="TIGR01297">
    <property type="entry name" value="CDF"/>
    <property type="match status" value="1"/>
</dbReference>
<keyword evidence="2" id="KW-0813">Transport</keyword>
<evidence type="ECO:0000313" key="12">
    <source>
        <dbReference type="Proteomes" id="UP001170624"/>
    </source>
</evidence>
<sequence length="331" mass="37275">MQHQPHSLAPWQHSHDFVSHNHKGERRTYYVLLLTIVTMLAEIIAGTIYGSMALLADGWHMGTHAAAFMITLFAYRYARKYANTDKFAFGAGKVSVLGGFTSAIALGLVALIMLVESVHRLFSPQQIQFNEAIFVAVIGLIVNVVSVFLLKDDHHHEHHSHSHSHSHSQYDANKHDHHNGHSHHDDHNLRAAYFHVMADALTSLLAIMALFCGKYFGFNWMDAAMGIVGAVIITRWAYGLMQQTSPILLDASIESQYRQQIVETLEQDKDSQVSDIHIWKISADHYAAAISVVTSTPAEVTHYKQLLRNFDKLNHLTIEVQQCHRNEVASE</sequence>
<keyword evidence="3 9" id="KW-0812">Transmembrane</keyword>
<dbReference type="Gene3D" id="1.20.1510.10">
    <property type="entry name" value="Cation efflux protein transmembrane domain"/>
    <property type="match status" value="1"/>
</dbReference>
<organism evidence="11 12">
    <name type="scientific">Photobacterium sanguinicancri</name>
    <dbReference type="NCBI Taxonomy" id="875932"/>
    <lineage>
        <taxon>Bacteria</taxon>
        <taxon>Pseudomonadati</taxon>
        <taxon>Pseudomonadota</taxon>
        <taxon>Gammaproteobacteria</taxon>
        <taxon>Vibrionales</taxon>
        <taxon>Vibrionaceae</taxon>
        <taxon>Photobacterium</taxon>
    </lineage>
</organism>
<dbReference type="GO" id="GO:0016020">
    <property type="term" value="C:membrane"/>
    <property type="evidence" value="ECO:0007669"/>
    <property type="project" value="UniProtKB-SubCell"/>
</dbReference>
<dbReference type="NCBIfam" id="NF033827">
    <property type="entry name" value="CDF_efflux_DmeF"/>
    <property type="match status" value="1"/>
</dbReference>
<feature type="transmembrane region" description="Helical" evidence="9">
    <location>
        <begin position="132"/>
        <end position="150"/>
    </location>
</feature>
<gene>
    <name evidence="11" type="primary">dmeF</name>
    <name evidence="11" type="ORF">Q4568_05280</name>
</gene>
<evidence type="ECO:0000313" key="11">
    <source>
        <dbReference type="EMBL" id="MDO6541930.1"/>
    </source>
</evidence>
<feature type="compositionally biased region" description="Basic residues" evidence="8">
    <location>
        <begin position="157"/>
        <end position="166"/>
    </location>
</feature>
<evidence type="ECO:0000256" key="5">
    <source>
        <dbReference type="ARBA" id="ARBA00022989"/>
    </source>
</evidence>
<proteinExistence type="predicted"/>
<evidence type="ECO:0000256" key="3">
    <source>
        <dbReference type="ARBA" id="ARBA00022692"/>
    </source>
</evidence>
<dbReference type="InterPro" id="IPR045316">
    <property type="entry name" value="Msc2-like"/>
</dbReference>
<dbReference type="Pfam" id="PF01545">
    <property type="entry name" value="Cation_efflux"/>
    <property type="match status" value="1"/>
</dbReference>
<evidence type="ECO:0000256" key="8">
    <source>
        <dbReference type="SAM" id="MobiDB-lite"/>
    </source>
</evidence>
<dbReference type="AlphaFoldDB" id="A0AAW7Y5P0"/>
<dbReference type="InterPro" id="IPR058533">
    <property type="entry name" value="Cation_efflux_TM"/>
</dbReference>
<dbReference type="InterPro" id="IPR027469">
    <property type="entry name" value="Cation_efflux_TMD_sf"/>
</dbReference>
<keyword evidence="7 9" id="KW-0472">Membrane</keyword>
<dbReference type="Proteomes" id="UP001170624">
    <property type="component" value="Unassembled WGS sequence"/>
</dbReference>